<protein>
    <submittedName>
        <fullName evidence="3">Sirohydrochlorin cobaltochelatase</fullName>
    </submittedName>
</protein>
<proteinExistence type="predicted"/>
<name>A0A2T3FML4_9CLOT</name>
<feature type="binding site" evidence="2">
    <location>
        <position position="179"/>
    </location>
    <ligand>
        <name>Co(2+)</name>
        <dbReference type="ChEBI" id="CHEBI:48828"/>
    </ligand>
</feature>
<gene>
    <name evidence="3" type="ORF">C7U56_12075</name>
</gene>
<feature type="binding site" evidence="2">
    <location>
        <position position="148"/>
    </location>
    <ligand>
        <name>Co(2+)</name>
        <dbReference type="ChEBI" id="CHEBI:48828"/>
    </ligand>
</feature>
<keyword evidence="4" id="KW-1185">Reference proteome</keyword>
<comment type="caution">
    <text evidence="3">The sequence shown here is derived from an EMBL/GenBank/DDBJ whole genome shotgun (WGS) entry which is preliminary data.</text>
</comment>
<dbReference type="Pfam" id="PF06180">
    <property type="entry name" value="CbiK"/>
    <property type="match status" value="1"/>
</dbReference>
<dbReference type="Proteomes" id="UP000241048">
    <property type="component" value="Unassembled WGS sequence"/>
</dbReference>
<dbReference type="RefSeq" id="WP_107001422.1">
    <property type="nucleotide sequence ID" value="NZ_PYLO01000004.1"/>
</dbReference>
<evidence type="ECO:0000313" key="4">
    <source>
        <dbReference type="Proteomes" id="UP000241048"/>
    </source>
</evidence>
<feature type="binding site" evidence="2">
    <location>
        <position position="212"/>
    </location>
    <ligand>
        <name>Co(2+)</name>
        <dbReference type="ChEBI" id="CHEBI:48828"/>
    </ligand>
</feature>
<dbReference type="CDD" id="cd03413">
    <property type="entry name" value="CbiK_C"/>
    <property type="match status" value="1"/>
</dbReference>
<dbReference type="PIRSF" id="PIRSF033579">
    <property type="entry name" value="Anaer_Co_chel"/>
    <property type="match status" value="1"/>
</dbReference>
<keyword evidence="2" id="KW-0479">Metal-binding</keyword>
<accession>A0A2T3FML4</accession>
<evidence type="ECO:0000313" key="3">
    <source>
        <dbReference type="EMBL" id="PST36519.1"/>
    </source>
</evidence>
<reference evidence="3 4" key="1">
    <citation type="submission" date="2018-03" db="EMBL/GenBank/DDBJ databases">
        <title>Lachnoclostridium SNUG30386 gen.nov., sp.nov., isolated from human faeces.</title>
        <authorList>
            <person name="Seo B."/>
            <person name="Jeon K."/>
            <person name="Ko G."/>
        </authorList>
    </citation>
    <scope>NUCLEOTIDE SEQUENCE [LARGE SCALE GENOMIC DNA]</scope>
    <source>
        <strain evidence="3 4">SNUG30386</strain>
    </source>
</reference>
<evidence type="ECO:0000256" key="1">
    <source>
        <dbReference type="PIRSR" id="PIRSR033579-1"/>
    </source>
</evidence>
<dbReference type="Gene3D" id="3.40.50.1400">
    <property type="match status" value="2"/>
</dbReference>
<organism evidence="3 4">
    <name type="scientific">Clostridium fessum</name>
    <dbReference type="NCBI Taxonomy" id="2126740"/>
    <lineage>
        <taxon>Bacteria</taxon>
        <taxon>Bacillati</taxon>
        <taxon>Bacillota</taxon>
        <taxon>Clostridia</taxon>
        <taxon>Eubacteriales</taxon>
        <taxon>Clostridiaceae</taxon>
        <taxon>Clostridium</taxon>
    </lineage>
</organism>
<dbReference type="InterPro" id="IPR010388">
    <property type="entry name" value="Anaerobic_Co-chelatase"/>
</dbReference>
<keyword evidence="2" id="KW-0170">Cobalt</keyword>
<dbReference type="GO" id="GO:0046872">
    <property type="term" value="F:metal ion binding"/>
    <property type="evidence" value="ECO:0007669"/>
    <property type="project" value="UniProtKB-KW"/>
</dbReference>
<dbReference type="GO" id="GO:0016852">
    <property type="term" value="F:sirohydrochlorin cobaltochelatase activity"/>
    <property type="evidence" value="ECO:0007669"/>
    <property type="project" value="InterPro"/>
</dbReference>
<sequence>MEPRQAILVVSFGTSYNDSREKTIGAVERAVAEAFPAYEVRRAFTSQRIIDKLKKRDQRSIDNLKEALDRAAADGIKSLIVQPTHLMDGFEYMDVKAEVEVNQGRFERLALGAPLLASEADLDAVIRAMAGELGGYDDGKTALCLMGHGTDAASNQVYQKMQDRMIAGGYANYYIGTVEAQPDLQAVIEKLGAQKHYQRAVLQPLMVVAGDHANQDMAGEEEDSWKSRLERAGYQVECRIRGLGEVEAIRKLYVAHVREAEWEK</sequence>
<evidence type="ECO:0000256" key="2">
    <source>
        <dbReference type="PIRSR" id="PIRSR033579-3"/>
    </source>
</evidence>
<dbReference type="EMBL" id="PYLO01000004">
    <property type="protein sequence ID" value="PST36519.1"/>
    <property type="molecule type" value="Genomic_DNA"/>
</dbReference>
<dbReference type="GO" id="GO:0019251">
    <property type="term" value="P:anaerobic cobalamin biosynthetic process"/>
    <property type="evidence" value="ECO:0007669"/>
    <property type="project" value="InterPro"/>
</dbReference>
<feature type="active site" description="Proton acceptor" evidence="1">
    <location>
        <position position="148"/>
    </location>
</feature>
<dbReference type="CDD" id="cd03412">
    <property type="entry name" value="CbiK_N"/>
    <property type="match status" value="1"/>
</dbReference>
<dbReference type="AlphaFoldDB" id="A0A2T3FML4"/>
<dbReference type="SUPFAM" id="SSF53800">
    <property type="entry name" value="Chelatase"/>
    <property type="match status" value="1"/>
</dbReference>